<evidence type="ECO:0008006" key="4">
    <source>
        <dbReference type="Google" id="ProtNLM"/>
    </source>
</evidence>
<proteinExistence type="predicted"/>
<feature type="compositionally biased region" description="Polar residues" evidence="1">
    <location>
        <begin position="264"/>
        <end position="274"/>
    </location>
</feature>
<dbReference type="OrthoDB" id="5152880at2759"/>
<feature type="compositionally biased region" description="Polar residues" evidence="1">
    <location>
        <begin position="34"/>
        <end position="46"/>
    </location>
</feature>
<dbReference type="RefSeq" id="XP_018141781.1">
    <property type="nucleotide sequence ID" value="XM_018284881.1"/>
</dbReference>
<feature type="compositionally biased region" description="Basic and acidic residues" evidence="1">
    <location>
        <begin position="249"/>
        <end position="263"/>
    </location>
</feature>
<dbReference type="Proteomes" id="UP000078397">
    <property type="component" value="Unassembled WGS sequence"/>
</dbReference>
<sequence length="305" mass="32724">MGDNEAEAPVLVIERRQIRLTTLRVCHPGEDCSSRTSTTPETSYPPITSTTALLTSTKTSSSKTLAITGPPPATYDYKGYNLDLQTIFTQPAGCTTGGLTRVPGLEENVFLYNVINVVPETTMTRCFPSQFWSSAQATISLPPFEQLICPLDWESYPLESSYIICCPSGFQLHAPRDKTALQPRSKAICWSTLAAGEVFDLTVYNSASLVSSTLGTALGGDKGALIYATAFDGFAAIITAVADDSTPSKTDRDSATRTGDNKSTKASGVNSTTAGGDKKSMSPTRLTEYVELIGIVQLSILFILW</sequence>
<evidence type="ECO:0000256" key="1">
    <source>
        <dbReference type="SAM" id="MobiDB-lite"/>
    </source>
</evidence>
<feature type="region of interest" description="Disordered" evidence="1">
    <location>
        <begin position="29"/>
        <end position="48"/>
    </location>
</feature>
<dbReference type="KEGG" id="pchm:VFPPC_05736"/>
<comment type="caution">
    <text evidence="2">The sequence shown here is derived from an EMBL/GenBank/DDBJ whole genome shotgun (WGS) entry which is preliminary data.</text>
</comment>
<dbReference type="GeneID" id="28848875"/>
<dbReference type="EMBL" id="LSBJ02000005">
    <property type="protein sequence ID" value="OAQ64467.1"/>
    <property type="molecule type" value="Genomic_DNA"/>
</dbReference>
<dbReference type="STRING" id="1380566.A0A179FGD5"/>
<organism evidence="2 3">
    <name type="scientific">Pochonia chlamydosporia 170</name>
    <dbReference type="NCBI Taxonomy" id="1380566"/>
    <lineage>
        <taxon>Eukaryota</taxon>
        <taxon>Fungi</taxon>
        <taxon>Dikarya</taxon>
        <taxon>Ascomycota</taxon>
        <taxon>Pezizomycotina</taxon>
        <taxon>Sordariomycetes</taxon>
        <taxon>Hypocreomycetidae</taxon>
        <taxon>Hypocreales</taxon>
        <taxon>Clavicipitaceae</taxon>
        <taxon>Pochonia</taxon>
    </lineage>
</organism>
<dbReference type="AlphaFoldDB" id="A0A179FGD5"/>
<protein>
    <recommendedName>
        <fullName evidence="4">CFEM domain-containing protein</fullName>
    </recommendedName>
</protein>
<accession>A0A179FGD5</accession>
<keyword evidence="3" id="KW-1185">Reference proteome</keyword>
<evidence type="ECO:0000313" key="2">
    <source>
        <dbReference type="EMBL" id="OAQ64467.1"/>
    </source>
</evidence>
<evidence type="ECO:0000313" key="3">
    <source>
        <dbReference type="Proteomes" id="UP000078397"/>
    </source>
</evidence>
<feature type="region of interest" description="Disordered" evidence="1">
    <location>
        <begin position="245"/>
        <end position="281"/>
    </location>
</feature>
<reference evidence="2 3" key="1">
    <citation type="journal article" date="2016" name="PLoS Pathog.">
        <title>Biosynthesis of antibiotic leucinostatins in bio-control fungus Purpureocillium lilacinum and their inhibition on phytophthora revealed by genome mining.</title>
        <authorList>
            <person name="Wang G."/>
            <person name="Liu Z."/>
            <person name="Lin R."/>
            <person name="Li E."/>
            <person name="Mao Z."/>
            <person name="Ling J."/>
            <person name="Yang Y."/>
            <person name="Yin W.B."/>
            <person name="Xie B."/>
        </authorList>
    </citation>
    <scope>NUCLEOTIDE SEQUENCE [LARGE SCALE GENOMIC DNA]</scope>
    <source>
        <strain evidence="2">170</strain>
    </source>
</reference>
<name>A0A179FGD5_METCM</name>
<gene>
    <name evidence="2" type="ORF">VFPPC_05736</name>
</gene>